<feature type="domain" description="Solute-binding protein family 5" evidence="5">
    <location>
        <begin position="86"/>
        <end position="437"/>
    </location>
</feature>
<protein>
    <submittedName>
        <fullName evidence="6">Glutathione-binding protein GsiB</fullName>
    </submittedName>
</protein>
<reference evidence="7" key="1">
    <citation type="submission" date="2014-03" db="EMBL/GenBank/DDBJ databases">
        <authorList>
            <person name="Urmite Genomes U."/>
        </authorList>
    </citation>
    <scope>NUCLEOTIDE SEQUENCE [LARGE SCALE GENOMIC DNA]</scope>
    <source>
        <strain evidence="7">HD-03</strain>
    </source>
</reference>
<organism evidence="6 7">
    <name type="scientific">Halobacillus karajensis</name>
    <dbReference type="NCBI Taxonomy" id="195088"/>
    <lineage>
        <taxon>Bacteria</taxon>
        <taxon>Bacillati</taxon>
        <taxon>Bacillota</taxon>
        <taxon>Bacilli</taxon>
        <taxon>Bacillales</taxon>
        <taxon>Bacillaceae</taxon>
        <taxon>Halobacillus</taxon>
    </lineage>
</organism>
<dbReference type="InterPro" id="IPR000914">
    <property type="entry name" value="SBP_5_dom"/>
</dbReference>
<evidence type="ECO:0000313" key="7">
    <source>
        <dbReference type="Proteomes" id="UP000028868"/>
    </source>
</evidence>
<dbReference type="GO" id="GO:0042597">
    <property type="term" value="C:periplasmic space"/>
    <property type="evidence" value="ECO:0007669"/>
    <property type="project" value="UniProtKB-ARBA"/>
</dbReference>
<dbReference type="PIRSF" id="PIRSF002741">
    <property type="entry name" value="MppA"/>
    <property type="match status" value="1"/>
</dbReference>
<dbReference type="RefSeq" id="WP_035506339.1">
    <property type="nucleotide sequence ID" value="NZ_CCDI010000001.1"/>
</dbReference>
<dbReference type="PROSITE" id="PS51257">
    <property type="entry name" value="PROKAR_LIPOPROTEIN"/>
    <property type="match status" value="1"/>
</dbReference>
<evidence type="ECO:0000256" key="1">
    <source>
        <dbReference type="ARBA" id="ARBA00005695"/>
    </source>
</evidence>
<keyword evidence="2" id="KW-0813">Transport</keyword>
<reference evidence="6 7" key="2">
    <citation type="submission" date="2014-05" db="EMBL/GenBank/DDBJ databases">
        <title>Draft genome sequence of Halobacillus karajensis HK-03.</title>
        <authorList>
            <person name="Khelaifia S."/>
            <person name="Croce O."/>
            <person name="Lagier J.C."/>
            <person name="Raoult D."/>
        </authorList>
    </citation>
    <scope>NUCLEOTIDE SEQUENCE [LARGE SCALE GENOMIC DNA]</scope>
    <source>
        <strain evidence="6 7">HD-03</strain>
    </source>
</reference>
<dbReference type="InterPro" id="IPR039424">
    <property type="entry name" value="SBP_5"/>
</dbReference>
<name>A0A024P3M4_9BACI</name>
<dbReference type="Gene3D" id="3.40.190.10">
    <property type="entry name" value="Periplasmic binding protein-like II"/>
    <property type="match status" value="1"/>
</dbReference>
<evidence type="ECO:0000256" key="3">
    <source>
        <dbReference type="ARBA" id="ARBA00022729"/>
    </source>
</evidence>
<comment type="caution">
    <text evidence="6">The sequence shown here is derived from an EMBL/GenBank/DDBJ whole genome shotgun (WGS) entry which is preliminary data.</text>
</comment>
<dbReference type="Gene3D" id="3.90.76.10">
    <property type="entry name" value="Dipeptide-binding Protein, Domain 1"/>
    <property type="match status" value="1"/>
</dbReference>
<dbReference type="GO" id="GO:0015833">
    <property type="term" value="P:peptide transport"/>
    <property type="evidence" value="ECO:0007669"/>
    <property type="project" value="TreeGrafter"/>
</dbReference>
<sequence>MRKFRWLCLLVFVLVMVTLLGCSDESGTSSENGDSGSNADVPQDLTYATTSDVVGLSPIDTNDSVSSAVIEQVYETLFVRDPETMEIKPLLAESYENPDDLTWVIKLREDITFHDGTPFNAEAVKYTFEEFKSEERAAPRASLLEAIESIEVQDEYTVVLKTDEPYGPLLAALSHTNASIVSPEADKSGNLNQNPVGTGPFVFEEWVQGDHVSLSKNEDYWQGAPQLENVTMKVVPEYSTAVSMLQTGEVQFIDAIPTDQLPRLESMDNVEIQQKEGTPVYYLGFNMNKEPFNDINFRKAVSHAVNREAYVQQLKGLGVQNNSIIGPKVFGYDETASEEGYKYDPEKAKQLIEENGYEGQEITLLSANRDMYMKMAEIVQAQLSDAGLKVSIETMEWGTFLDTTAEGNFEMTFLGWSNSTADGSELLYPNLHSDNIGSSNRMAYDNSEFDQLVNASRVTVDQAERQEKLHEANVMAANDGVWVPMHHGVVTAAIDKSVKGLELDPTGQWSLYNVSRE</sequence>
<gene>
    <name evidence="6" type="primary">gsiB_1</name>
    <name evidence="6" type="ORF">BN983_01079</name>
</gene>
<dbReference type="GO" id="GO:0043190">
    <property type="term" value="C:ATP-binding cassette (ABC) transporter complex"/>
    <property type="evidence" value="ECO:0007669"/>
    <property type="project" value="InterPro"/>
</dbReference>
<keyword evidence="7" id="KW-1185">Reference proteome</keyword>
<dbReference type="EMBL" id="CCDI010000001">
    <property type="protein sequence ID" value="CDQ22862.1"/>
    <property type="molecule type" value="Genomic_DNA"/>
</dbReference>
<evidence type="ECO:0000256" key="4">
    <source>
        <dbReference type="SAM" id="SignalP"/>
    </source>
</evidence>
<keyword evidence="3 4" id="KW-0732">Signal</keyword>
<dbReference type="InterPro" id="IPR030678">
    <property type="entry name" value="Peptide/Ni-bd"/>
</dbReference>
<evidence type="ECO:0000259" key="5">
    <source>
        <dbReference type="Pfam" id="PF00496"/>
    </source>
</evidence>
<dbReference type="GO" id="GO:1904680">
    <property type="term" value="F:peptide transmembrane transporter activity"/>
    <property type="evidence" value="ECO:0007669"/>
    <property type="project" value="TreeGrafter"/>
</dbReference>
<accession>A0A024P3M4</accession>
<dbReference type="Pfam" id="PF00496">
    <property type="entry name" value="SBP_bac_5"/>
    <property type="match status" value="1"/>
</dbReference>
<feature type="signal peptide" evidence="4">
    <location>
        <begin position="1"/>
        <end position="23"/>
    </location>
</feature>
<comment type="similarity">
    <text evidence="1">Belongs to the bacterial solute-binding protein 5 family.</text>
</comment>
<dbReference type="PANTHER" id="PTHR30290:SF9">
    <property type="entry name" value="OLIGOPEPTIDE-BINDING PROTEIN APPA"/>
    <property type="match status" value="1"/>
</dbReference>
<dbReference type="Gene3D" id="3.10.105.10">
    <property type="entry name" value="Dipeptide-binding Protein, Domain 3"/>
    <property type="match status" value="1"/>
</dbReference>
<dbReference type="PANTHER" id="PTHR30290">
    <property type="entry name" value="PERIPLASMIC BINDING COMPONENT OF ABC TRANSPORTER"/>
    <property type="match status" value="1"/>
</dbReference>
<evidence type="ECO:0000256" key="2">
    <source>
        <dbReference type="ARBA" id="ARBA00022448"/>
    </source>
</evidence>
<feature type="chain" id="PRO_5038726374" evidence="4">
    <location>
        <begin position="24"/>
        <end position="517"/>
    </location>
</feature>
<dbReference type="SUPFAM" id="SSF53850">
    <property type="entry name" value="Periplasmic binding protein-like II"/>
    <property type="match status" value="1"/>
</dbReference>
<dbReference type="Proteomes" id="UP000028868">
    <property type="component" value="Unassembled WGS sequence"/>
</dbReference>
<dbReference type="CDD" id="cd08499">
    <property type="entry name" value="PBP2_Ylib_like"/>
    <property type="match status" value="1"/>
</dbReference>
<dbReference type="AlphaFoldDB" id="A0A024P3M4"/>
<evidence type="ECO:0000313" key="6">
    <source>
        <dbReference type="EMBL" id="CDQ22862.1"/>
    </source>
</evidence>
<proteinExistence type="inferred from homology"/>